<gene>
    <name evidence="3" type="ORF">PFUGPA_04023</name>
</gene>
<proteinExistence type="inferred from homology"/>
<dbReference type="GO" id="GO:0000712">
    <property type="term" value="P:resolution of meiotic recombination intermediates"/>
    <property type="evidence" value="ECO:0007669"/>
    <property type="project" value="TreeGrafter"/>
</dbReference>
<feature type="region of interest" description="Disordered" evidence="2">
    <location>
        <begin position="618"/>
        <end position="638"/>
    </location>
</feature>
<feature type="region of interest" description="Disordered" evidence="2">
    <location>
        <begin position="358"/>
        <end position="377"/>
    </location>
</feature>
<dbReference type="InterPro" id="IPR033309">
    <property type="entry name" value="Mus81"/>
</dbReference>
<reference evidence="3 4" key="2">
    <citation type="submission" date="2013-02" db="EMBL/GenBank/DDBJ databases">
        <title>The Genome Sequence of Plasmodium falciparum Palo Alto/Uganda.</title>
        <authorList>
            <consortium name="The Broad Institute Genome Sequencing Platform"/>
            <consortium name="The Broad Institute Genome Sequencing Center for Infectious Disease"/>
            <person name="Neafsey D."/>
            <person name="Cheeseman I."/>
            <person name="Volkman S."/>
            <person name="Adams J."/>
            <person name="Walker B."/>
            <person name="Young S.K."/>
            <person name="Zeng Q."/>
            <person name="Gargeya S."/>
            <person name="Fitzgerald M."/>
            <person name="Haas B."/>
            <person name="Abouelleil A."/>
            <person name="Alvarado L."/>
            <person name="Arachchi H.M."/>
            <person name="Berlin A.M."/>
            <person name="Chapman S.B."/>
            <person name="Dewar J."/>
            <person name="Goldberg J."/>
            <person name="Griggs A."/>
            <person name="Gujja S."/>
            <person name="Hansen M."/>
            <person name="Howarth C."/>
            <person name="Imamovic A."/>
            <person name="Larimer J."/>
            <person name="McCowan C."/>
            <person name="Murphy C."/>
            <person name="Neiman D."/>
            <person name="Pearson M."/>
            <person name="Priest M."/>
            <person name="Roberts A."/>
            <person name="Saif S."/>
            <person name="Shea T."/>
            <person name="Sisk P."/>
            <person name="Sykes S."/>
            <person name="Wortman J."/>
            <person name="Nusbaum C."/>
            <person name="Birren B."/>
        </authorList>
    </citation>
    <scope>NUCLEOTIDE SEQUENCE [LARGE SCALE GENOMIC DNA]</scope>
    <source>
        <strain evidence="3 4">Palo Alto/Uganda</strain>
    </source>
</reference>
<dbReference type="Gene3D" id="1.10.150.110">
    <property type="entry name" value="DNA polymerase beta, N-terminal domain-like"/>
    <property type="match status" value="1"/>
</dbReference>
<dbReference type="Proteomes" id="UP000019103">
    <property type="component" value="Unassembled WGS sequence"/>
</dbReference>
<protein>
    <recommendedName>
        <fullName evidence="1">Crossover junction endonuclease MUS81</fullName>
        <ecNumber evidence="1">3.1.22.-</ecNumber>
    </recommendedName>
</protein>
<dbReference type="InterPro" id="IPR011335">
    <property type="entry name" value="Restrct_endonuc-II-like"/>
</dbReference>
<name>W4IVU3_PLAFP</name>
<dbReference type="GO" id="GO:0008821">
    <property type="term" value="F:crossover junction DNA endonuclease activity"/>
    <property type="evidence" value="ECO:0007669"/>
    <property type="project" value="UniProtKB-UniRule"/>
</dbReference>
<accession>W4IVU3</accession>
<dbReference type="SUPFAM" id="SSF52980">
    <property type="entry name" value="Restriction endonuclease-like"/>
    <property type="match status" value="1"/>
</dbReference>
<feature type="compositionally biased region" description="Acidic residues" evidence="2">
    <location>
        <begin position="958"/>
        <end position="975"/>
    </location>
</feature>
<feature type="region of interest" description="Disordered" evidence="2">
    <location>
        <begin position="433"/>
        <end position="465"/>
    </location>
</feature>
<keyword evidence="1" id="KW-0540">Nuclease</keyword>
<dbReference type="OMA" id="DIIWLCR"/>
<dbReference type="PANTHER" id="PTHR13451:SF0">
    <property type="entry name" value="CROSSOVER JUNCTION ENDONUCLEASE MUS81"/>
    <property type="match status" value="1"/>
</dbReference>
<dbReference type="SUPFAM" id="SSF47802">
    <property type="entry name" value="DNA polymerase beta, N-terminal domain-like"/>
    <property type="match status" value="1"/>
</dbReference>
<comment type="cofactor">
    <cofactor evidence="1">
        <name>Mg(2+)</name>
        <dbReference type="ChEBI" id="CHEBI:18420"/>
    </cofactor>
</comment>
<feature type="compositionally biased region" description="Basic and acidic residues" evidence="2">
    <location>
        <begin position="443"/>
        <end position="453"/>
    </location>
</feature>
<keyword evidence="1" id="KW-0234">DNA repair</keyword>
<dbReference type="GO" id="GO:0006308">
    <property type="term" value="P:DNA catabolic process"/>
    <property type="evidence" value="ECO:0007669"/>
    <property type="project" value="UniProtKB-UniRule"/>
</dbReference>
<dbReference type="GO" id="GO:0046872">
    <property type="term" value="F:metal ion binding"/>
    <property type="evidence" value="ECO:0007669"/>
    <property type="project" value="UniProtKB-UniRule"/>
</dbReference>
<feature type="compositionally biased region" description="Low complexity" evidence="2">
    <location>
        <begin position="629"/>
        <end position="638"/>
    </location>
</feature>
<feature type="compositionally biased region" description="Basic and acidic residues" evidence="2">
    <location>
        <begin position="918"/>
        <end position="957"/>
    </location>
</feature>
<sequence>MDRNCNYMNKIINSKNRRHYSMHPENAIFFDYFINLKKKAIAQGYNNLVISFKKIISSITKYPLPIKNSLDAYKLKGVGKRFSNYFEKALSQSKVDKKIQNLKEDFISSKSEFRINIHINKVINSADKFLKDFDKEIYNIRVLGELSDDNILNNIREIENDNLCNVNSKNLNQCTLVSSNKLNESYSNGKSLSLCTNNIEKVTSLNNNKKKKCIDMNDTEKSIITYLYKYGHLYNEHALSKEEIISGVLKYYERSIVVNYKTLRRLINREFIEKTESVENRICNNIKSSKIKTKLKVINKIRLTKKGKDFLDNEKDYILDCSLINTENIYQLNNTKEEESMLHTENVKNMISQYSFNTDNELKEEDNNMSSKKKIDSPSYMKKNLRCSDTEEKCFELSEKKENQERCLNVTYLSISKNNEIISHECLFKNENEMEKNDEEEKNDEKKKNDEMNNKQNRQENISINNIQTSDAVLVQKEEKEEFSECNQLFKNTKTLSSSSYTNYSISFGFNDDIKKKTDSSWNNKKGRIYKKYKPRIFTKTKEIIEEDKNKILKKKKKSINNEESIDSKSVSILSDNYEERKKTDGNVNGLNLSNSYDLIEKKIKNIKKRMNKNLKERLEKKKKNRNDSGVSSSEMFEGSSSKEENFFSSDRKKLSLEEEDKSLKLTNYIWDEDQVEEKKGEKTETKFLIKEYEKYYNEIDESKKMKSFVTDELIYKSTVLKNNSKNIIKEVEDSNMLLSNVQKDTNHLREEEFLSLRNENVNSINNNDDKEKGKKCKRKRSILNNIGNNKDAEGNKRKKKKRSKPETENKVEFDTSNINNLNKEDKDLNEMNESNQRCKITYGTYEIIMIIDNREVTGSSYEFNEKMKKVFNDKNIKYETRNLPLGDIIWICRRSVYNKNSSSNKKKQMKKMRRNKKMMDDEKKKKSEEINMDIKKGILERNNHSVSKENDYHQISDDDNDDNDDNNDDNNDDI</sequence>
<keyword evidence="1" id="KW-0227">DNA damage</keyword>
<dbReference type="GO" id="GO:0031573">
    <property type="term" value="P:mitotic intra-S DNA damage checkpoint signaling"/>
    <property type="evidence" value="ECO:0007669"/>
    <property type="project" value="TreeGrafter"/>
</dbReference>
<dbReference type="InterPro" id="IPR027421">
    <property type="entry name" value="DNA_pol_lamdba_lyase_dom_sf"/>
</dbReference>
<dbReference type="GO" id="GO:0003677">
    <property type="term" value="F:DNA binding"/>
    <property type="evidence" value="ECO:0007669"/>
    <property type="project" value="UniProtKB-UniRule"/>
</dbReference>
<feature type="compositionally biased region" description="Basic and acidic residues" evidence="2">
    <location>
        <begin position="805"/>
        <end position="814"/>
    </location>
</feature>
<dbReference type="GO" id="GO:0048476">
    <property type="term" value="C:Holliday junction resolvase complex"/>
    <property type="evidence" value="ECO:0007669"/>
    <property type="project" value="UniProtKB-UniRule"/>
</dbReference>
<comment type="similarity">
    <text evidence="1">Belongs to the XPF family.</text>
</comment>
<keyword evidence="1" id="KW-0255">Endonuclease</keyword>
<feature type="compositionally biased region" description="Basic residues" evidence="2">
    <location>
        <begin position="905"/>
        <end position="917"/>
    </location>
</feature>
<keyword evidence="1" id="KW-0233">DNA recombination</keyword>
<keyword evidence="1" id="KW-0378">Hydrolase</keyword>
<comment type="function">
    <text evidence="1">Interacts with EME1 to form a DNA structure-specific endonuclease with substrate preference for branched DNA structures with a 5'-end at the branch nick. Typical substrates include 3'-flap structures, D-loops, replication forks and nicked Holliday junctions. May be required in mitosis for the processing of stalled or collapsed replication fork intermediates. May be required in meiosis for the repair of meiosis-specific double strand breaks subsequent to single-end invasion (SEI).</text>
</comment>
<dbReference type="EC" id="3.1.22.-" evidence="1"/>
<keyword evidence="1" id="KW-0479">Metal-binding</keyword>
<dbReference type="GO" id="GO:0005634">
    <property type="term" value="C:nucleus"/>
    <property type="evidence" value="ECO:0007669"/>
    <property type="project" value="UniProtKB-SubCell"/>
</dbReference>
<feature type="region of interest" description="Disordered" evidence="2">
    <location>
        <begin position="901"/>
        <end position="975"/>
    </location>
</feature>
<dbReference type="EMBL" id="KI927384">
    <property type="protein sequence ID" value="ETW54153.1"/>
    <property type="molecule type" value="Genomic_DNA"/>
</dbReference>
<comment type="subunit">
    <text evidence="1">Interacts with EME1.</text>
</comment>
<keyword evidence="1" id="KW-0539">Nucleus</keyword>
<evidence type="ECO:0000256" key="1">
    <source>
        <dbReference type="RuleBase" id="RU369042"/>
    </source>
</evidence>
<evidence type="ECO:0000256" key="2">
    <source>
        <dbReference type="SAM" id="MobiDB-lite"/>
    </source>
</evidence>
<comment type="subcellular location">
    <subcellularLocation>
        <location evidence="1">Nucleus</location>
    </subcellularLocation>
</comment>
<evidence type="ECO:0000313" key="3">
    <source>
        <dbReference type="EMBL" id="ETW54153.1"/>
    </source>
</evidence>
<reference evidence="3 4" key="1">
    <citation type="submission" date="2013-02" db="EMBL/GenBank/DDBJ databases">
        <title>The Genome Annotation of Plasmodium falciparum Palo Alto/Uganda.</title>
        <authorList>
            <consortium name="The Broad Institute Genome Sequencing Platform"/>
            <consortium name="The Broad Institute Genome Sequencing Center for Infectious Disease"/>
            <person name="Neafsey D."/>
            <person name="Hoffman S."/>
            <person name="Volkman S."/>
            <person name="Rosenthal P."/>
            <person name="Walker B."/>
            <person name="Young S.K."/>
            <person name="Zeng Q."/>
            <person name="Gargeya S."/>
            <person name="Fitzgerald M."/>
            <person name="Haas B."/>
            <person name="Abouelleil A."/>
            <person name="Allen A.W."/>
            <person name="Alvarado L."/>
            <person name="Arachchi H.M."/>
            <person name="Berlin A.M."/>
            <person name="Chapman S.B."/>
            <person name="Gainer-Dewar J."/>
            <person name="Goldberg J."/>
            <person name="Griggs A."/>
            <person name="Gujja S."/>
            <person name="Hansen M."/>
            <person name="Howarth C."/>
            <person name="Imamovic A."/>
            <person name="Ireland A."/>
            <person name="Larimer J."/>
            <person name="McCowan C."/>
            <person name="Murphy C."/>
            <person name="Pearson M."/>
            <person name="Poon T.W."/>
            <person name="Priest M."/>
            <person name="Roberts A."/>
            <person name="Saif S."/>
            <person name="Shea T."/>
            <person name="Sisk P."/>
            <person name="Sykes S."/>
            <person name="Wortman J."/>
            <person name="Nusbaum C."/>
            <person name="Birren B."/>
        </authorList>
    </citation>
    <scope>NUCLEOTIDE SEQUENCE [LARGE SCALE GENOMIC DNA]</scope>
    <source>
        <strain evidence="3 4">Palo Alto/Uganda</strain>
    </source>
</reference>
<keyword evidence="1" id="KW-0460">Magnesium</keyword>
<dbReference type="GO" id="GO:0000727">
    <property type="term" value="P:double-strand break repair via break-induced replication"/>
    <property type="evidence" value="ECO:0007669"/>
    <property type="project" value="UniProtKB-UniRule"/>
</dbReference>
<dbReference type="AlphaFoldDB" id="W4IVU3"/>
<dbReference type="PANTHER" id="PTHR13451">
    <property type="entry name" value="CLASS II CROSSOVER JUNCTION ENDONUCLEASE MUS81"/>
    <property type="match status" value="1"/>
</dbReference>
<dbReference type="GO" id="GO:0048257">
    <property type="term" value="F:3'-flap endonuclease activity"/>
    <property type="evidence" value="ECO:0007669"/>
    <property type="project" value="TreeGrafter"/>
</dbReference>
<feature type="region of interest" description="Disordered" evidence="2">
    <location>
        <begin position="763"/>
        <end position="814"/>
    </location>
</feature>
<dbReference type="OrthoDB" id="5963188at2759"/>
<evidence type="ECO:0000313" key="4">
    <source>
        <dbReference type="Proteomes" id="UP000019103"/>
    </source>
</evidence>
<organism evidence="3 4">
    <name type="scientific">Plasmodium falciparum (isolate Palo Alto / Uganda)</name>
    <dbReference type="NCBI Taxonomy" id="57270"/>
    <lineage>
        <taxon>Eukaryota</taxon>
        <taxon>Sar</taxon>
        <taxon>Alveolata</taxon>
        <taxon>Apicomplexa</taxon>
        <taxon>Aconoidasida</taxon>
        <taxon>Haemosporida</taxon>
        <taxon>Plasmodiidae</taxon>
        <taxon>Plasmodium</taxon>
        <taxon>Plasmodium (Laverania)</taxon>
    </lineage>
</organism>